<evidence type="ECO:0000256" key="1">
    <source>
        <dbReference type="SAM" id="MobiDB-lite"/>
    </source>
</evidence>
<evidence type="ECO:0000313" key="2">
    <source>
        <dbReference type="EMBL" id="KAK7015250.1"/>
    </source>
</evidence>
<organism evidence="2 3">
    <name type="scientific">Favolaschia claudopus</name>
    <dbReference type="NCBI Taxonomy" id="2862362"/>
    <lineage>
        <taxon>Eukaryota</taxon>
        <taxon>Fungi</taxon>
        <taxon>Dikarya</taxon>
        <taxon>Basidiomycota</taxon>
        <taxon>Agaricomycotina</taxon>
        <taxon>Agaricomycetes</taxon>
        <taxon>Agaricomycetidae</taxon>
        <taxon>Agaricales</taxon>
        <taxon>Marasmiineae</taxon>
        <taxon>Mycenaceae</taxon>
        <taxon>Favolaschia</taxon>
    </lineage>
</organism>
<gene>
    <name evidence="2" type="ORF">R3P38DRAFT_2543738</name>
</gene>
<protein>
    <submittedName>
        <fullName evidence="2">Uncharacterized protein</fullName>
    </submittedName>
</protein>
<keyword evidence="3" id="KW-1185">Reference proteome</keyword>
<reference evidence="2 3" key="1">
    <citation type="journal article" date="2024" name="J Genomics">
        <title>Draft genome sequencing and assembly of Favolaschia claudopus CIRM-BRFM 2984 isolated from oak limbs.</title>
        <authorList>
            <person name="Navarro D."/>
            <person name="Drula E."/>
            <person name="Chaduli D."/>
            <person name="Cazenave R."/>
            <person name="Ahrendt S."/>
            <person name="Wang J."/>
            <person name="Lipzen A."/>
            <person name="Daum C."/>
            <person name="Barry K."/>
            <person name="Grigoriev I.V."/>
            <person name="Favel A."/>
            <person name="Rosso M.N."/>
            <person name="Martin F."/>
        </authorList>
    </citation>
    <scope>NUCLEOTIDE SEQUENCE [LARGE SCALE GENOMIC DNA]</scope>
    <source>
        <strain evidence="2 3">CIRM-BRFM 2984</strain>
    </source>
</reference>
<name>A0AAW0AQ57_9AGAR</name>
<comment type="caution">
    <text evidence="2">The sequence shown here is derived from an EMBL/GenBank/DDBJ whole genome shotgun (WGS) entry which is preliminary data.</text>
</comment>
<dbReference type="Proteomes" id="UP001362999">
    <property type="component" value="Unassembled WGS sequence"/>
</dbReference>
<accession>A0AAW0AQ57</accession>
<dbReference type="EMBL" id="JAWWNJ010000054">
    <property type="protein sequence ID" value="KAK7015250.1"/>
    <property type="molecule type" value="Genomic_DNA"/>
</dbReference>
<evidence type="ECO:0000313" key="3">
    <source>
        <dbReference type="Proteomes" id="UP001362999"/>
    </source>
</evidence>
<dbReference type="AlphaFoldDB" id="A0AAW0AQ57"/>
<feature type="region of interest" description="Disordered" evidence="1">
    <location>
        <begin position="115"/>
        <end position="142"/>
    </location>
</feature>
<proteinExistence type="predicted"/>
<sequence>MAVGRKYGVAAEAIAMDRNILDRMPIWYHKFSEGDRRLFNSPAHVIKCLKEKHHLKWVGDTRALAYKAGTRRHTNCIDCHCTACQLTRAITGCNHPNQCYHKAQEMINSLEDKWDPSIPQPEDLEHLRQPADQGDEEDTVEFDPRVTTRGTLADVFRIFTDGNE</sequence>
<feature type="non-terminal residue" evidence="2">
    <location>
        <position position="164"/>
    </location>
</feature>